<protein>
    <submittedName>
        <fullName evidence="2">HtrA protease/chaperone protein</fullName>
    </submittedName>
</protein>
<organism evidence="2">
    <name type="scientific">uncultured Thiotrichaceae bacterium</name>
    <dbReference type="NCBI Taxonomy" id="298394"/>
    <lineage>
        <taxon>Bacteria</taxon>
        <taxon>Pseudomonadati</taxon>
        <taxon>Pseudomonadota</taxon>
        <taxon>Gammaproteobacteria</taxon>
        <taxon>Thiotrichales</taxon>
        <taxon>Thiotrichaceae</taxon>
        <taxon>environmental samples</taxon>
    </lineage>
</organism>
<dbReference type="PANTHER" id="PTHR43019:SF23">
    <property type="entry name" value="PROTEASE DO-LIKE 5, CHLOROPLASTIC"/>
    <property type="match status" value="1"/>
</dbReference>
<dbReference type="InterPro" id="IPR001940">
    <property type="entry name" value="Peptidase_S1C"/>
</dbReference>
<keyword evidence="2" id="KW-0645">Protease</keyword>
<accession>A0A6S6TBD5</accession>
<sequence length="422" mass="47040">MHKIIIWTISALLTLSHSTAFAEESTSTDIYSDTQQSVYQIRVANKQTGNKSSIGSGFIVIQGDILATNYHVVSSYVNDPEMYSLDYLGKDGNEGSLKILDLDITHDLAVLQADKKLGPPLNIAGLPEKGAKLFSLGNPMDLGFSIVESVNNGIMENSEEKNILVSGSLNPGMSGGPTLNQDGEVVGINVATSGNEISFLVSAEYLVKILERLQARNFTPVEDIFQTMSAQLTENAQMQIDRLLNQRWKTTQTGKFEVPSQLYKTYRCWDASPSFRKEILYKLTSTSCSNQYNIYLDNNLEVGGIAYEYHWIDTEKLIPQRFYYSAYEVLNDSVPPGNAGKEDVTNFACHTKFIKISDNEFKATICRRDYLAYAGLSDVLSTIAMVGHPKEGFIFNMDFVGTDFNSAMDLLQKMLEKITWTE</sequence>
<dbReference type="Gene3D" id="2.40.10.120">
    <property type="match status" value="1"/>
</dbReference>
<dbReference type="AlphaFoldDB" id="A0A6S6TBD5"/>
<dbReference type="PANTHER" id="PTHR43019">
    <property type="entry name" value="SERINE ENDOPROTEASE DEGS"/>
    <property type="match status" value="1"/>
</dbReference>
<dbReference type="SUPFAM" id="SSF50494">
    <property type="entry name" value="Trypsin-like serine proteases"/>
    <property type="match status" value="1"/>
</dbReference>
<dbReference type="GO" id="GO:0004252">
    <property type="term" value="F:serine-type endopeptidase activity"/>
    <property type="evidence" value="ECO:0007669"/>
    <property type="project" value="InterPro"/>
</dbReference>
<dbReference type="PRINTS" id="PR00834">
    <property type="entry name" value="PROTEASES2C"/>
</dbReference>
<dbReference type="InterPro" id="IPR009003">
    <property type="entry name" value="Peptidase_S1_PA"/>
</dbReference>
<evidence type="ECO:0000313" key="2">
    <source>
        <dbReference type="EMBL" id="CAA6812700.1"/>
    </source>
</evidence>
<keyword evidence="2" id="KW-0378">Hydrolase</keyword>
<dbReference type="EMBL" id="CACVAY010000056">
    <property type="protein sequence ID" value="CAA6812700.1"/>
    <property type="molecule type" value="Genomic_DNA"/>
</dbReference>
<feature type="signal peptide" evidence="1">
    <location>
        <begin position="1"/>
        <end position="22"/>
    </location>
</feature>
<evidence type="ECO:0000256" key="1">
    <source>
        <dbReference type="SAM" id="SignalP"/>
    </source>
</evidence>
<feature type="chain" id="PRO_5027670130" evidence="1">
    <location>
        <begin position="23"/>
        <end position="422"/>
    </location>
</feature>
<reference evidence="2" key="1">
    <citation type="submission" date="2020-01" db="EMBL/GenBank/DDBJ databases">
        <authorList>
            <person name="Meier V. D."/>
            <person name="Meier V D."/>
        </authorList>
    </citation>
    <scope>NUCLEOTIDE SEQUENCE</scope>
    <source>
        <strain evidence="2">HLG_WM_MAG_07</strain>
    </source>
</reference>
<name>A0A6S6TBD5_9GAMM</name>
<keyword evidence="1" id="KW-0732">Signal</keyword>
<proteinExistence type="predicted"/>
<dbReference type="Pfam" id="PF13365">
    <property type="entry name" value="Trypsin_2"/>
    <property type="match status" value="1"/>
</dbReference>
<gene>
    <name evidence="2" type="ORF">HELGO_WM14741</name>
</gene>
<dbReference type="GO" id="GO:0006508">
    <property type="term" value="P:proteolysis"/>
    <property type="evidence" value="ECO:0007669"/>
    <property type="project" value="UniProtKB-KW"/>
</dbReference>